<dbReference type="PANTHER" id="PTHR11851:SF49">
    <property type="entry name" value="MITOCHONDRIAL-PROCESSING PEPTIDASE SUBUNIT ALPHA"/>
    <property type="match status" value="1"/>
</dbReference>
<dbReference type="InterPro" id="IPR050361">
    <property type="entry name" value="MPP/UQCRC_Complex"/>
</dbReference>
<feature type="domain" description="Peptidase M16 N-terminal" evidence="3">
    <location>
        <begin position="48"/>
        <end position="181"/>
    </location>
</feature>
<dbReference type="Proteomes" id="UP001172778">
    <property type="component" value="Unassembled WGS sequence"/>
</dbReference>
<proteinExistence type="inferred from homology"/>
<dbReference type="InterPro" id="IPR007863">
    <property type="entry name" value="Peptidase_M16_C"/>
</dbReference>
<dbReference type="Pfam" id="PF00675">
    <property type="entry name" value="Peptidase_M16"/>
    <property type="match status" value="1"/>
</dbReference>
<dbReference type="Gene3D" id="3.30.830.10">
    <property type="entry name" value="Metalloenzyme, LuxS/M16 peptidase-like"/>
    <property type="match status" value="2"/>
</dbReference>
<evidence type="ECO:0000256" key="2">
    <source>
        <dbReference type="SAM" id="SignalP"/>
    </source>
</evidence>
<reference evidence="5" key="1">
    <citation type="submission" date="2023-03" db="EMBL/GenBank/DDBJ databases">
        <title>Chitinimonas shenzhenensis gen. nov., sp. nov., a novel member of family Burkholderiaceae isolated from activated sludge collected in Shen Zhen, China.</title>
        <authorList>
            <person name="Wang X."/>
        </authorList>
    </citation>
    <scope>NUCLEOTIDE SEQUENCE</scope>
    <source>
        <strain evidence="5">DQS-5</strain>
    </source>
</reference>
<comment type="caution">
    <text evidence="5">The sequence shown here is derived from an EMBL/GenBank/DDBJ whole genome shotgun (WGS) entry which is preliminary data.</text>
</comment>
<sequence>MNWKTRLLAGSLGLAMLAGPVQALTVDKVNHFTLGNGMKFLVVESRAIPNANFYVFWKVGSRNEALGATGLSHFFEHMMFNGASKYGVKQFDRVMEAKGGTNNAYTTTDVTVYTNWFPATSLETIFDLEGDRIASLTIDPKMVESERGVVISERTTGLENSNFRMLDEEVMSVAFLAHPYSWPVLGFESDIKAWTQADLRHYFDTYYAPNNAVTVVVGDVTFDQVKKFAEQYIGPIPARAKPPAVRTVEPEQRGERRVFVKKASVTTPNLQFAFKTPAINHPDYYALEVLQSILAEGKTSRLYRALVDQRLATEVEVYAPETFDPGVLNVFVVAAEGVSAAKLEKATLAEMDKLVRNGISEQELQKVRKLKLIQYYRQLETINGQASLLGKYETFFGDYRKLFDAPKAYEALSVADIKAVAAKYLKKSQRTVGVLAAKEE</sequence>
<dbReference type="RefSeq" id="WP_284100378.1">
    <property type="nucleotide sequence ID" value="NZ_JARRAF010000007.1"/>
</dbReference>
<feature type="chain" id="PRO_5047492270" evidence="2">
    <location>
        <begin position="24"/>
        <end position="440"/>
    </location>
</feature>
<dbReference type="Pfam" id="PF05193">
    <property type="entry name" value="Peptidase_M16_C"/>
    <property type="match status" value="1"/>
</dbReference>
<dbReference type="InterPro" id="IPR011249">
    <property type="entry name" value="Metalloenz_LuxS/M16"/>
</dbReference>
<evidence type="ECO:0000313" key="6">
    <source>
        <dbReference type="Proteomes" id="UP001172778"/>
    </source>
</evidence>
<comment type="similarity">
    <text evidence="1">Belongs to the peptidase M16 family.</text>
</comment>
<dbReference type="SUPFAM" id="SSF63411">
    <property type="entry name" value="LuxS/MPP-like metallohydrolase"/>
    <property type="match status" value="2"/>
</dbReference>
<evidence type="ECO:0000313" key="5">
    <source>
        <dbReference type="EMBL" id="MDK2124075.1"/>
    </source>
</evidence>
<evidence type="ECO:0000256" key="1">
    <source>
        <dbReference type="ARBA" id="ARBA00007261"/>
    </source>
</evidence>
<evidence type="ECO:0000259" key="4">
    <source>
        <dbReference type="Pfam" id="PF05193"/>
    </source>
</evidence>
<feature type="domain" description="Peptidase M16 C-terminal" evidence="4">
    <location>
        <begin position="194"/>
        <end position="369"/>
    </location>
</feature>
<evidence type="ECO:0000259" key="3">
    <source>
        <dbReference type="Pfam" id="PF00675"/>
    </source>
</evidence>
<keyword evidence="6" id="KW-1185">Reference proteome</keyword>
<feature type="signal peptide" evidence="2">
    <location>
        <begin position="1"/>
        <end position="23"/>
    </location>
</feature>
<protein>
    <submittedName>
        <fullName evidence="5">Pitrilysin family protein</fullName>
    </submittedName>
</protein>
<keyword evidence="2" id="KW-0732">Signal</keyword>
<accession>A0ABT7DY35</accession>
<dbReference type="EMBL" id="JARRAF010000007">
    <property type="protein sequence ID" value="MDK2124075.1"/>
    <property type="molecule type" value="Genomic_DNA"/>
</dbReference>
<name>A0ABT7DY35_9NEIS</name>
<dbReference type="PANTHER" id="PTHR11851">
    <property type="entry name" value="METALLOPROTEASE"/>
    <property type="match status" value="1"/>
</dbReference>
<gene>
    <name evidence="5" type="ORF">PZA18_08450</name>
</gene>
<dbReference type="InterPro" id="IPR011765">
    <property type="entry name" value="Pept_M16_N"/>
</dbReference>
<organism evidence="5 6">
    <name type="scientific">Parachitinimonas caeni</name>
    <dbReference type="NCBI Taxonomy" id="3031301"/>
    <lineage>
        <taxon>Bacteria</taxon>
        <taxon>Pseudomonadati</taxon>
        <taxon>Pseudomonadota</taxon>
        <taxon>Betaproteobacteria</taxon>
        <taxon>Neisseriales</taxon>
        <taxon>Chitinibacteraceae</taxon>
        <taxon>Parachitinimonas</taxon>
    </lineage>
</organism>